<gene>
    <name evidence="2" type="ORF">DLM86_07020</name>
</gene>
<comment type="caution">
    <text evidence="2">The sequence shown here is derived from an EMBL/GenBank/DDBJ whole genome shotgun (WGS) entry which is preliminary data.</text>
</comment>
<evidence type="ECO:0000259" key="1">
    <source>
        <dbReference type="Pfam" id="PF04167"/>
    </source>
</evidence>
<dbReference type="OrthoDB" id="2002222at2"/>
<name>A0A2V5K7Q0_9BACL</name>
<dbReference type="InterPro" id="IPR007295">
    <property type="entry name" value="DUF402"/>
</dbReference>
<proteinExistence type="predicted"/>
<dbReference type="Gene3D" id="2.40.380.10">
    <property type="entry name" value="FomD-like"/>
    <property type="match status" value="1"/>
</dbReference>
<dbReference type="InterPro" id="IPR035930">
    <property type="entry name" value="FomD-like_sf"/>
</dbReference>
<sequence length="184" mass="21060">MKRKFADRPFWPRIESRRYAQKRVDDESFRGYTSLLALDRVREPLVVEAGGRPLRVADDGYVWLQLFPDGGKHTLTAMFDDRRTVRQWYFDIVKRVGVSAEGIPYWDDLYLDVVAANEREPYLIDADELDDALARGLVTGADYRAAHMEAERVMSDLAAGVQPLPALCRRELGDMLARLPEKGN</sequence>
<dbReference type="Proteomes" id="UP000247476">
    <property type="component" value="Unassembled WGS sequence"/>
</dbReference>
<protein>
    <submittedName>
        <fullName evidence="2">DUF402 domain-containing protein</fullName>
    </submittedName>
</protein>
<dbReference type="PANTHER" id="PTHR41271">
    <property type="entry name" value="DUF402 DOMAIN-CONTAINING PROTEIN"/>
    <property type="match status" value="1"/>
</dbReference>
<reference evidence="2 3" key="1">
    <citation type="submission" date="2018-05" db="EMBL/GenBank/DDBJ databases">
        <title>Paenibacillus flagellatus sp. nov., isolated from selenium mineral soil.</title>
        <authorList>
            <person name="Dai X."/>
        </authorList>
    </citation>
    <scope>NUCLEOTIDE SEQUENCE [LARGE SCALE GENOMIC DNA]</scope>
    <source>
        <strain evidence="2 3">DXL2</strain>
    </source>
</reference>
<keyword evidence="3" id="KW-1185">Reference proteome</keyword>
<accession>A0A2V5K7Q0</accession>
<dbReference type="SUPFAM" id="SSF159234">
    <property type="entry name" value="FomD-like"/>
    <property type="match status" value="1"/>
</dbReference>
<dbReference type="EMBL" id="QJVJ01000003">
    <property type="protein sequence ID" value="PYI55479.1"/>
    <property type="molecule type" value="Genomic_DNA"/>
</dbReference>
<dbReference type="PANTHER" id="PTHR41271:SF1">
    <property type="entry name" value="DUF402 DOMAIN-CONTAINING PROTEIN"/>
    <property type="match status" value="1"/>
</dbReference>
<evidence type="ECO:0000313" key="3">
    <source>
        <dbReference type="Proteomes" id="UP000247476"/>
    </source>
</evidence>
<evidence type="ECO:0000313" key="2">
    <source>
        <dbReference type="EMBL" id="PYI55479.1"/>
    </source>
</evidence>
<dbReference type="RefSeq" id="WP_110839281.1">
    <property type="nucleotide sequence ID" value="NZ_QJVJ01000003.1"/>
</dbReference>
<dbReference type="Pfam" id="PF04167">
    <property type="entry name" value="DUF402"/>
    <property type="match status" value="1"/>
</dbReference>
<feature type="domain" description="DUF402" evidence="1">
    <location>
        <begin position="64"/>
        <end position="160"/>
    </location>
</feature>
<dbReference type="AlphaFoldDB" id="A0A2V5K7Q0"/>
<organism evidence="2 3">
    <name type="scientific">Paenibacillus flagellatus</name>
    <dbReference type="NCBI Taxonomy" id="2211139"/>
    <lineage>
        <taxon>Bacteria</taxon>
        <taxon>Bacillati</taxon>
        <taxon>Bacillota</taxon>
        <taxon>Bacilli</taxon>
        <taxon>Bacillales</taxon>
        <taxon>Paenibacillaceae</taxon>
        <taxon>Paenibacillus</taxon>
    </lineage>
</organism>